<evidence type="ECO:0000256" key="1">
    <source>
        <dbReference type="SAM" id="MobiDB-lite"/>
    </source>
</evidence>
<keyword evidence="3" id="KW-1185">Reference proteome</keyword>
<organism evidence="2 3">
    <name type="scientific">Sphagnum troendelagicum</name>
    <dbReference type="NCBI Taxonomy" id="128251"/>
    <lineage>
        <taxon>Eukaryota</taxon>
        <taxon>Viridiplantae</taxon>
        <taxon>Streptophyta</taxon>
        <taxon>Embryophyta</taxon>
        <taxon>Bryophyta</taxon>
        <taxon>Sphagnophytina</taxon>
        <taxon>Sphagnopsida</taxon>
        <taxon>Sphagnales</taxon>
        <taxon>Sphagnaceae</taxon>
        <taxon>Sphagnum</taxon>
    </lineage>
</organism>
<gene>
    <name evidence="2" type="ORF">CSSPTR1EN2_LOCUS14274</name>
</gene>
<evidence type="ECO:0000313" key="3">
    <source>
        <dbReference type="Proteomes" id="UP001497512"/>
    </source>
</evidence>
<proteinExistence type="predicted"/>
<dbReference type="InterPro" id="IPR038929">
    <property type="entry name" value="CCDC13"/>
</dbReference>
<sequence>MGPKKEEAKKETLKKDAIPKDASKKDAPPPPPPQPEENPLQKQVEEQAEEIIKLREVLAIIGSGEGDLRETKILDLFKKVYKSNYDIIFMSCKFNTLCLQFMSMHNVFNSVEGRDDNPIQESLDYWVDKYQRTNKKLLEVQANETILEKQIQKLNHIIQREVGDHIPLQKVIEDGSGWVGRSEQVSLLKDKVAELKTQVAALQPAPISGYNTIKNDERRAVEILHRNQLEAMDVDRRLQYDKLVHDFLALRASWGMQKKRLDGVIARRNILEKELTGARQKMGMLLSKSTNDDLLIQALTIELATVKQQIGPPYPKPGGPLQLDHHIRCDRLAASFNDLKEQCHEQSFQIKSQEEIIQMYHDTIDNQDCEDWCTATLFQESYASSESRLPTPEEKS</sequence>
<dbReference type="PANTHER" id="PTHR31935">
    <property type="entry name" value="COILED-COIL DOMAIN-CONTAINING PROTEIN 13"/>
    <property type="match status" value="1"/>
</dbReference>
<reference evidence="2" key="1">
    <citation type="submission" date="2024-02" db="EMBL/GenBank/DDBJ databases">
        <authorList>
            <consortium name="ELIXIR-Norway"/>
            <consortium name="Elixir Norway"/>
        </authorList>
    </citation>
    <scope>NUCLEOTIDE SEQUENCE</scope>
</reference>
<dbReference type="Proteomes" id="UP001497512">
    <property type="component" value="Chromosome 3"/>
</dbReference>
<evidence type="ECO:0000313" key="2">
    <source>
        <dbReference type="EMBL" id="CAK9219017.1"/>
    </source>
</evidence>
<feature type="compositionally biased region" description="Basic and acidic residues" evidence="1">
    <location>
        <begin position="1"/>
        <end position="27"/>
    </location>
</feature>
<dbReference type="PANTHER" id="PTHR31935:SF1">
    <property type="entry name" value="COILED-COIL DOMAIN-CONTAINING PROTEIN 13"/>
    <property type="match status" value="1"/>
</dbReference>
<feature type="region of interest" description="Disordered" evidence="1">
    <location>
        <begin position="1"/>
        <end position="45"/>
    </location>
</feature>
<accession>A0ABP0UCR9</accession>
<protein>
    <submittedName>
        <fullName evidence="2">Uncharacterized protein</fullName>
    </submittedName>
</protein>
<dbReference type="EMBL" id="OZ019895">
    <property type="protein sequence ID" value="CAK9219017.1"/>
    <property type="molecule type" value="Genomic_DNA"/>
</dbReference>
<name>A0ABP0UCR9_9BRYO</name>